<evidence type="ECO:0000256" key="3">
    <source>
        <dbReference type="ARBA" id="ARBA00017941"/>
    </source>
</evidence>
<keyword evidence="9" id="KW-0282">Flagellum</keyword>
<dbReference type="PROSITE" id="PS00588">
    <property type="entry name" value="FLAGELLA_BB_ROD"/>
    <property type="match status" value="1"/>
</dbReference>
<dbReference type="Pfam" id="PF06429">
    <property type="entry name" value="Flg_bbr_C"/>
    <property type="match status" value="1"/>
</dbReference>
<dbReference type="GO" id="GO:0030694">
    <property type="term" value="C:bacterial-type flagellum basal body, rod"/>
    <property type="evidence" value="ECO:0007669"/>
    <property type="project" value="UniProtKB-UniRule"/>
</dbReference>
<dbReference type="EMBL" id="QZKU01000139">
    <property type="protein sequence ID" value="RJP14969.1"/>
    <property type="molecule type" value="Genomic_DNA"/>
</dbReference>
<evidence type="ECO:0000259" key="8">
    <source>
        <dbReference type="Pfam" id="PF06429"/>
    </source>
</evidence>
<reference evidence="9 10" key="1">
    <citation type="journal article" date="2017" name="ISME J.">
        <title>Energy and carbon metabolisms in a deep terrestrial subsurface fluid microbial community.</title>
        <authorList>
            <person name="Momper L."/>
            <person name="Jungbluth S.P."/>
            <person name="Lee M.D."/>
            <person name="Amend J.P."/>
        </authorList>
    </citation>
    <scope>NUCLEOTIDE SEQUENCE [LARGE SCALE GENOMIC DNA]</scope>
    <source>
        <strain evidence="9">SURF_5</strain>
    </source>
</reference>
<dbReference type="InterPro" id="IPR019776">
    <property type="entry name" value="Flagellar_basal_body_rod_CS"/>
</dbReference>
<dbReference type="InterPro" id="IPR001444">
    <property type="entry name" value="Flag_bb_rod_N"/>
</dbReference>
<evidence type="ECO:0000256" key="1">
    <source>
        <dbReference type="ARBA" id="ARBA00004117"/>
    </source>
</evidence>
<evidence type="ECO:0000256" key="5">
    <source>
        <dbReference type="ARBA" id="ARBA00025933"/>
    </source>
</evidence>
<keyword evidence="9" id="KW-0966">Cell projection</keyword>
<sequence>MPIFSALDISASGLYAERVRMDVIANNLANVNSTRTAEGGPFRRQLVILKSMGAGGAPYGSAGVRVAGVVDDPTPFPVVYDPGHPDADADGYLQMPNVSVVEEMVDMMTALRAYEANITAIDATKSMLGRTLDIIRE</sequence>
<feature type="domain" description="Flagellar basal-body/hook protein C-terminal" evidence="8">
    <location>
        <begin position="90"/>
        <end position="133"/>
    </location>
</feature>
<accession>A0A3A4N5I0</accession>
<evidence type="ECO:0000259" key="7">
    <source>
        <dbReference type="Pfam" id="PF00460"/>
    </source>
</evidence>
<dbReference type="Pfam" id="PF00460">
    <property type="entry name" value="Flg_bb_rod"/>
    <property type="match status" value="1"/>
</dbReference>
<dbReference type="PANTHER" id="PTHR30435">
    <property type="entry name" value="FLAGELLAR PROTEIN"/>
    <property type="match status" value="1"/>
</dbReference>
<dbReference type="GO" id="GO:0071978">
    <property type="term" value="P:bacterial-type flagellum-dependent swarming motility"/>
    <property type="evidence" value="ECO:0007669"/>
    <property type="project" value="TreeGrafter"/>
</dbReference>
<keyword evidence="4 6" id="KW-0975">Bacterial flagellum</keyword>
<feature type="domain" description="Flagellar basal body rod protein N-terminal" evidence="7">
    <location>
        <begin position="7"/>
        <end position="34"/>
    </location>
</feature>
<comment type="caution">
    <text evidence="9">The sequence shown here is derived from an EMBL/GenBank/DDBJ whole genome shotgun (WGS) entry which is preliminary data.</text>
</comment>
<evidence type="ECO:0000256" key="6">
    <source>
        <dbReference type="RuleBase" id="RU362062"/>
    </source>
</evidence>
<organism evidence="9 10">
    <name type="scientific">Abyssobacteria bacterium (strain SURF_5)</name>
    <dbReference type="NCBI Taxonomy" id="2093360"/>
    <lineage>
        <taxon>Bacteria</taxon>
        <taxon>Pseudomonadati</taxon>
        <taxon>Candidatus Hydrogenedentota</taxon>
        <taxon>Candidatus Abyssobacteria</taxon>
    </lineage>
</organism>
<name>A0A3A4N5I0_ABYX5</name>
<comment type="subcellular location">
    <subcellularLocation>
        <location evidence="1 6">Bacterial flagellum basal body</location>
    </subcellularLocation>
</comment>
<evidence type="ECO:0000256" key="4">
    <source>
        <dbReference type="ARBA" id="ARBA00023143"/>
    </source>
</evidence>
<comment type="similarity">
    <text evidence="2">Belongs to the flagella basal body rod proteins family.</text>
</comment>
<dbReference type="PANTHER" id="PTHR30435:SF2">
    <property type="entry name" value="FLAGELLAR BASAL-BODY ROD PROTEIN FLGC"/>
    <property type="match status" value="1"/>
</dbReference>
<protein>
    <recommendedName>
        <fullName evidence="3 6">Flagellar basal-body rod protein FlgC</fullName>
    </recommendedName>
</protein>
<proteinExistence type="inferred from homology"/>
<evidence type="ECO:0000256" key="2">
    <source>
        <dbReference type="ARBA" id="ARBA00009677"/>
    </source>
</evidence>
<dbReference type="InterPro" id="IPR010930">
    <property type="entry name" value="Flg_bb/hook_C_dom"/>
</dbReference>
<keyword evidence="9" id="KW-0969">Cilium</keyword>
<dbReference type="Proteomes" id="UP000265882">
    <property type="component" value="Unassembled WGS sequence"/>
</dbReference>
<evidence type="ECO:0000313" key="10">
    <source>
        <dbReference type="Proteomes" id="UP000265882"/>
    </source>
</evidence>
<dbReference type="NCBIfam" id="TIGR01395">
    <property type="entry name" value="FlgC"/>
    <property type="match status" value="1"/>
</dbReference>
<gene>
    <name evidence="9" type="primary">flgC</name>
    <name evidence="9" type="ORF">C4520_20560</name>
</gene>
<evidence type="ECO:0000313" key="9">
    <source>
        <dbReference type="EMBL" id="RJP14969.1"/>
    </source>
</evidence>
<dbReference type="InterPro" id="IPR006299">
    <property type="entry name" value="FlgC"/>
</dbReference>
<comment type="subunit">
    <text evidence="5 6">The basal body constitutes a major portion of the flagellar organelle and consists of four rings (L,P,S, and M) mounted on a central rod. The rod consists of about 26 subunits of FlgG in the distal portion, and FlgB, FlgC and FlgF are thought to build up the proximal portion of the rod with about 6 subunits each.</text>
</comment>
<dbReference type="AlphaFoldDB" id="A0A3A4N5I0"/>